<evidence type="ECO:0000256" key="3">
    <source>
        <dbReference type="ARBA" id="ARBA00022490"/>
    </source>
</evidence>
<feature type="domain" description="HYDIN/VesB/CFA65-like Ig-like" evidence="7">
    <location>
        <begin position="141"/>
        <end position="216"/>
    </location>
</feature>
<accession>A0A3R5TQH1</accession>
<gene>
    <name evidence="8" type="ORF">AM593_04721</name>
</gene>
<dbReference type="PANTHER" id="PTHR46127:SF1">
    <property type="entry name" value="CILIA- AND FLAGELLA-ASSOCIATED PROTEIN 65"/>
    <property type="match status" value="1"/>
</dbReference>
<protein>
    <recommendedName>
        <fullName evidence="7">HYDIN/VesB/CFA65-like Ig-like domain-containing protein</fullName>
    </recommendedName>
</protein>
<dbReference type="InterPro" id="IPR052614">
    <property type="entry name" value="CFAP65"/>
</dbReference>
<dbReference type="EMBL" id="KV609659">
    <property type="protein sequence ID" value="OPL20396.1"/>
    <property type="molecule type" value="Genomic_DNA"/>
</dbReference>
<feature type="region of interest" description="Disordered" evidence="6">
    <location>
        <begin position="1"/>
        <end position="24"/>
    </location>
</feature>
<dbReference type="Pfam" id="PF24771">
    <property type="entry name" value="Ig_CFAP74_1st"/>
    <property type="match status" value="1"/>
</dbReference>
<reference evidence="8 9" key="1">
    <citation type="journal article" date="2016" name="PLoS ONE">
        <title>A First Insight into the Genome of the Filter-Feeder Mussel Mytilus galloprovincialis.</title>
        <authorList>
            <person name="Murgarella M."/>
            <person name="Puiu D."/>
            <person name="Novoa B."/>
            <person name="Figueras A."/>
            <person name="Posada D."/>
            <person name="Canchaya C."/>
        </authorList>
    </citation>
    <scope>NUCLEOTIDE SEQUENCE [LARGE SCALE GENOMIC DNA]</scope>
    <source>
        <tissue evidence="8">Muscle</tissue>
    </source>
</reference>
<feature type="non-terminal residue" evidence="8">
    <location>
        <position position="1"/>
    </location>
</feature>
<dbReference type="Gene3D" id="2.60.40.10">
    <property type="entry name" value="Immunoglobulins"/>
    <property type="match status" value="2"/>
</dbReference>
<dbReference type="GO" id="GO:0005929">
    <property type="term" value="C:cilium"/>
    <property type="evidence" value="ECO:0007669"/>
    <property type="project" value="UniProtKB-SubCell"/>
</dbReference>
<dbReference type="Proteomes" id="UP000266721">
    <property type="component" value="Unassembled WGS sequence"/>
</dbReference>
<proteinExistence type="predicted"/>
<dbReference type="GO" id="GO:0005737">
    <property type="term" value="C:cytoplasm"/>
    <property type="evidence" value="ECO:0007669"/>
    <property type="project" value="UniProtKB-SubCell"/>
</dbReference>
<evidence type="ECO:0000256" key="1">
    <source>
        <dbReference type="ARBA" id="ARBA00004138"/>
    </source>
</evidence>
<dbReference type="InterPro" id="IPR013783">
    <property type="entry name" value="Ig-like_fold"/>
</dbReference>
<feature type="non-terminal residue" evidence="8">
    <location>
        <position position="224"/>
    </location>
</feature>
<evidence type="ECO:0000256" key="6">
    <source>
        <dbReference type="SAM" id="MobiDB-lite"/>
    </source>
</evidence>
<keyword evidence="9" id="KW-1185">Reference proteome</keyword>
<evidence type="ECO:0000256" key="5">
    <source>
        <dbReference type="ARBA" id="ARBA00023273"/>
    </source>
</evidence>
<dbReference type="PANTHER" id="PTHR46127">
    <property type="entry name" value="CILIA- AND FLAGELLA-ASSOCIATED PROTEIN 65"/>
    <property type="match status" value="1"/>
</dbReference>
<evidence type="ECO:0000313" key="9">
    <source>
        <dbReference type="Proteomes" id="UP000266721"/>
    </source>
</evidence>
<name>A0A3R5TQH1_MYTGA</name>
<organism evidence="8 9">
    <name type="scientific">Mytilus galloprovincialis</name>
    <name type="common">Mediterranean mussel</name>
    <dbReference type="NCBI Taxonomy" id="29158"/>
    <lineage>
        <taxon>Eukaryota</taxon>
        <taxon>Metazoa</taxon>
        <taxon>Spiralia</taxon>
        <taxon>Lophotrochozoa</taxon>
        <taxon>Mollusca</taxon>
        <taxon>Bivalvia</taxon>
        <taxon>Autobranchia</taxon>
        <taxon>Pteriomorphia</taxon>
        <taxon>Mytilida</taxon>
        <taxon>Mytiloidea</taxon>
        <taxon>Mytilidae</taxon>
        <taxon>Mytilinae</taxon>
        <taxon>Mytilus</taxon>
    </lineage>
</organism>
<evidence type="ECO:0000256" key="4">
    <source>
        <dbReference type="ARBA" id="ARBA00023069"/>
    </source>
</evidence>
<dbReference type="SMR" id="A0A3R5TQH1"/>
<sequence>MPAVLEMTQVGPMPGDPSKLEPSTSPRQIQILKNNYYGIEVINNVVYQGWEPGREYTKNIVLKNVNIKTQKIKYKNPKSRFYTTLFPKPVVLSAGTSFSLPITFRPLEKVVYEDSIEFHTKDGVFEVPITAVLPQVDITVPEFLDFSMCAAKDSVETIFEVKNSGDLETKVEWEVGEPFTIDPPAAILKSQQIKKFKATFKPENASVFEAEAVCKYGNELNLGK</sequence>
<keyword evidence="5" id="KW-0966">Cell projection</keyword>
<comment type="subcellular location">
    <subcellularLocation>
        <location evidence="1">Cell projection</location>
        <location evidence="1">Cilium</location>
    </subcellularLocation>
    <subcellularLocation>
        <location evidence="2">Cytoplasm</location>
    </subcellularLocation>
</comment>
<keyword evidence="4" id="KW-0969">Cilium</keyword>
<evidence type="ECO:0000256" key="2">
    <source>
        <dbReference type="ARBA" id="ARBA00004496"/>
    </source>
</evidence>
<dbReference type="Pfam" id="PF22544">
    <property type="entry name" value="HYDIN_VesB_CFA65-like_Ig"/>
    <property type="match status" value="1"/>
</dbReference>
<evidence type="ECO:0000259" key="7">
    <source>
        <dbReference type="Pfam" id="PF22544"/>
    </source>
</evidence>
<dbReference type="AlphaFoldDB" id="A0A3R5TQH1"/>
<dbReference type="InterPro" id="IPR053879">
    <property type="entry name" value="HYDIN_VesB_CFA65-like_Ig"/>
</dbReference>
<keyword evidence="3" id="KW-0963">Cytoplasm</keyword>
<evidence type="ECO:0000313" key="8">
    <source>
        <dbReference type="EMBL" id="OPL20396.1"/>
    </source>
</evidence>